<dbReference type="EMBL" id="JACHIH010000006">
    <property type="protein sequence ID" value="MBB5046751.1"/>
    <property type="molecule type" value="Genomic_DNA"/>
</dbReference>
<dbReference type="SUPFAM" id="SSF47413">
    <property type="entry name" value="lambda repressor-like DNA-binding domains"/>
    <property type="match status" value="1"/>
</dbReference>
<keyword evidence="4" id="KW-0804">Transcription</keyword>
<name>A0A7W7Z2E9_9BRAD</name>
<keyword evidence="7" id="KW-1185">Reference proteome</keyword>
<gene>
    <name evidence="6" type="ORF">HNR60_001499</name>
</gene>
<keyword evidence="2" id="KW-0805">Transcription regulation</keyword>
<dbReference type="InterPro" id="IPR010982">
    <property type="entry name" value="Lambda_DNA-bd_dom_sf"/>
</dbReference>
<dbReference type="Proteomes" id="UP000542353">
    <property type="component" value="Unassembled WGS sequence"/>
</dbReference>
<feature type="domain" description="Ner winged helix-turn-helix DNA-binding" evidence="5">
    <location>
        <begin position="4"/>
        <end position="74"/>
    </location>
</feature>
<evidence type="ECO:0000313" key="7">
    <source>
        <dbReference type="Proteomes" id="UP000542353"/>
    </source>
</evidence>
<dbReference type="Pfam" id="PF13693">
    <property type="entry name" value="HTH_35"/>
    <property type="match status" value="1"/>
</dbReference>
<evidence type="ECO:0000256" key="1">
    <source>
        <dbReference type="ARBA" id="ARBA00006157"/>
    </source>
</evidence>
<dbReference type="Gene3D" id="1.10.260.40">
    <property type="entry name" value="lambda repressor-like DNA-binding domains"/>
    <property type="match status" value="1"/>
</dbReference>
<comment type="similarity">
    <text evidence="1">Belongs to the ner transcriptional regulatory family.</text>
</comment>
<dbReference type="AlphaFoldDB" id="A0A7W7Z2E9"/>
<organism evidence="6 7">
    <name type="scientific">Rhodopseudomonas rhenobacensis</name>
    <dbReference type="NCBI Taxonomy" id="87461"/>
    <lineage>
        <taxon>Bacteria</taxon>
        <taxon>Pseudomonadati</taxon>
        <taxon>Pseudomonadota</taxon>
        <taxon>Alphaproteobacteria</taxon>
        <taxon>Hyphomicrobiales</taxon>
        <taxon>Nitrobacteraceae</taxon>
        <taxon>Rhodopseudomonas</taxon>
    </lineage>
</organism>
<reference evidence="6 7" key="1">
    <citation type="submission" date="2020-08" db="EMBL/GenBank/DDBJ databases">
        <title>Genomic Encyclopedia of Type Strains, Phase IV (KMG-IV): sequencing the most valuable type-strain genomes for metagenomic binning, comparative biology and taxonomic classification.</title>
        <authorList>
            <person name="Goeker M."/>
        </authorList>
    </citation>
    <scope>NUCLEOTIDE SEQUENCE [LARGE SCALE GENOMIC DNA]</scope>
    <source>
        <strain evidence="6 7">DSM 12706</strain>
    </source>
</reference>
<dbReference type="InterPro" id="IPR038722">
    <property type="entry name" value="Ner_HTH_dom"/>
</dbReference>
<protein>
    <submittedName>
        <fullName evidence="6">Ner family transcriptional regulator</fullName>
    </submittedName>
</protein>
<evidence type="ECO:0000256" key="4">
    <source>
        <dbReference type="ARBA" id="ARBA00023163"/>
    </source>
</evidence>
<evidence type="ECO:0000256" key="2">
    <source>
        <dbReference type="ARBA" id="ARBA00023015"/>
    </source>
</evidence>
<comment type="caution">
    <text evidence="6">The sequence shown here is derived from an EMBL/GenBank/DDBJ whole genome shotgun (WGS) entry which is preliminary data.</text>
</comment>
<dbReference type="RefSeq" id="WP_184255949.1">
    <property type="nucleotide sequence ID" value="NZ_JACHIH010000006.1"/>
</dbReference>
<dbReference type="GO" id="GO:0003677">
    <property type="term" value="F:DNA binding"/>
    <property type="evidence" value="ECO:0007669"/>
    <property type="project" value="UniProtKB-KW"/>
</dbReference>
<evidence type="ECO:0000259" key="5">
    <source>
        <dbReference type="Pfam" id="PF13693"/>
    </source>
</evidence>
<keyword evidence="3" id="KW-0238">DNA-binding</keyword>
<evidence type="ECO:0000313" key="6">
    <source>
        <dbReference type="EMBL" id="MBB5046751.1"/>
    </source>
</evidence>
<accession>A0A7W7Z2E9</accession>
<proteinExistence type="inferred from homology"/>
<sequence>MQRWDRFSIKAEVQRRGETLTGLAIDAGLEESACRVALVRRNTRGEQAIAAYLGIPVEDLWPDRHKMPKRKTIAERRRLASQKRDACTDIGEAA</sequence>
<evidence type="ECO:0000256" key="3">
    <source>
        <dbReference type="ARBA" id="ARBA00023125"/>
    </source>
</evidence>